<evidence type="ECO:0000313" key="12">
    <source>
        <dbReference type="EMBL" id="PBD19368.1"/>
    </source>
</evidence>
<dbReference type="SUPFAM" id="SSF109998">
    <property type="entry name" value="Triger factor/SurA peptide-binding domain-like"/>
    <property type="match status" value="1"/>
</dbReference>
<dbReference type="PANTHER" id="PTHR47245">
    <property type="entry name" value="PEPTIDYLPROLYL ISOMERASE"/>
    <property type="match status" value="1"/>
</dbReference>
<comment type="similarity">
    <text evidence="2">Belongs to the PpiC/parvulin rotamase family.</text>
</comment>
<dbReference type="PROSITE" id="PS50198">
    <property type="entry name" value="PPIC_PPIASE_2"/>
    <property type="match status" value="1"/>
</dbReference>
<reference evidence="12" key="1">
    <citation type="submission" date="2017-09" db="EMBL/GenBank/DDBJ databases">
        <title>Yangia sp. SAOS 153D whole genome sequencing.</title>
        <authorList>
            <person name="Verma A."/>
            <person name="Krishnamurthi S."/>
        </authorList>
    </citation>
    <scope>NUCLEOTIDE SEQUENCE [LARGE SCALE GENOMIC DNA]</scope>
    <source>
        <strain evidence="12">SAOS 153D</strain>
    </source>
</reference>
<dbReference type="Proteomes" id="UP000217448">
    <property type="component" value="Unassembled WGS sequence"/>
</dbReference>
<keyword evidence="8 12" id="KW-0413">Isomerase</keyword>
<sequence>MPKTLTTLGAAALALTLALPLHAQDQAAEQTEALSADTVVATVNGTDITLGEMLVVRASLPEQYQQLGDDVLWDGILDQLVQQEVLAQDEKAVETKRVDLSLKTERRTLLAAETVSAVADAAVTDEALQAAYDAQFADADQGQEYNASHILVESEDEAKAIIEELNGGADFATVAKEKSTGPSGPNGGELGWFSKGMMVEPFETAVAGMEPGAISDAPVQTQFGWHVIKLNETRAKEAPKLDEVRDQLSQQVQQEAVAAYMDEAEAGAEITRKSSGDVDPSILSNLELLED</sequence>
<dbReference type="Pfam" id="PF00639">
    <property type="entry name" value="Rotamase"/>
    <property type="match status" value="1"/>
</dbReference>
<dbReference type="GO" id="GO:0003755">
    <property type="term" value="F:peptidyl-prolyl cis-trans isomerase activity"/>
    <property type="evidence" value="ECO:0007669"/>
    <property type="project" value="UniProtKB-KW"/>
</dbReference>
<proteinExistence type="inferred from homology"/>
<dbReference type="Gene3D" id="3.10.50.40">
    <property type="match status" value="1"/>
</dbReference>
<dbReference type="RefSeq" id="WP_095882080.1">
    <property type="nucleotide sequence ID" value="NZ_NTHN02000042.1"/>
</dbReference>
<comment type="catalytic activity">
    <reaction evidence="1">
        <text>[protein]-peptidylproline (omega=180) = [protein]-peptidylproline (omega=0)</text>
        <dbReference type="Rhea" id="RHEA:16237"/>
        <dbReference type="Rhea" id="RHEA-COMP:10747"/>
        <dbReference type="Rhea" id="RHEA-COMP:10748"/>
        <dbReference type="ChEBI" id="CHEBI:83833"/>
        <dbReference type="ChEBI" id="CHEBI:83834"/>
        <dbReference type="EC" id="5.2.1.8"/>
    </reaction>
</comment>
<evidence type="ECO:0000313" key="11">
    <source>
        <dbReference type="EMBL" id="MCT4372290.1"/>
    </source>
</evidence>
<evidence type="ECO:0000313" key="13">
    <source>
        <dbReference type="Proteomes" id="UP000217448"/>
    </source>
</evidence>
<dbReference type="PROSITE" id="PS01096">
    <property type="entry name" value="PPIC_PPIASE_1"/>
    <property type="match status" value="1"/>
</dbReference>
<name>A0A2A3JW78_9RHOB</name>
<dbReference type="OrthoDB" id="14196at2"/>
<feature type="domain" description="PpiC" evidence="10">
    <location>
        <begin position="142"/>
        <end position="232"/>
    </location>
</feature>
<dbReference type="InterPro" id="IPR027304">
    <property type="entry name" value="Trigger_fact/SurA_dom_sf"/>
</dbReference>
<protein>
    <recommendedName>
        <fullName evidence="4">Parvulin-like PPIase</fullName>
        <ecNumber evidence="3">5.2.1.8</ecNumber>
    </recommendedName>
    <alternativeName>
        <fullName evidence="6">Peptidyl-prolyl cis-trans isomerase plp</fullName>
    </alternativeName>
    <alternativeName>
        <fullName evidence="7">Rotamase plp</fullName>
    </alternativeName>
</protein>
<organism evidence="12">
    <name type="scientific">Alloyangia mangrovi</name>
    <dbReference type="NCBI Taxonomy" id="1779329"/>
    <lineage>
        <taxon>Bacteria</taxon>
        <taxon>Pseudomonadati</taxon>
        <taxon>Pseudomonadota</taxon>
        <taxon>Alphaproteobacteria</taxon>
        <taxon>Rhodobacterales</taxon>
        <taxon>Roseobacteraceae</taxon>
        <taxon>Alloyangia</taxon>
    </lineage>
</organism>
<feature type="signal peptide" evidence="9">
    <location>
        <begin position="1"/>
        <end position="23"/>
    </location>
</feature>
<dbReference type="Gene3D" id="1.10.8.1040">
    <property type="match status" value="1"/>
</dbReference>
<dbReference type="InterPro" id="IPR000297">
    <property type="entry name" value="PPIase_PpiC"/>
</dbReference>
<evidence type="ECO:0000256" key="1">
    <source>
        <dbReference type="ARBA" id="ARBA00000971"/>
    </source>
</evidence>
<evidence type="ECO:0000256" key="8">
    <source>
        <dbReference type="PROSITE-ProRule" id="PRU00278"/>
    </source>
</evidence>
<gene>
    <name evidence="11" type="ORF">CLG85_019000</name>
    <name evidence="12" type="ORF">CLG85_09720</name>
</gene>
<dbReference type="EMBL" id="NTHN02000042">
    <property type="protein sequence ID" value="MCT4372290.1"/>
    <property type="molecule type" value="Genomic_DNA"/>
</dbReference>
<dbReference type="InterPro" id="IPR046357">
    <property type="entry name" value="PPIase_dom_sf"/>
</dbReference>
<dbReference type="AlphaFoldDB" id="A0A2A3JW78"/>
<reference evidence="11" key="3">
    <citation type="submission" date="2024-05" db="EMBL/GenBank/DDBJ databases">
        <title>Yangia mangrovi SAOS 153D genome.</title>
        <authorList>
            <person name="Verma A."/>
            <person name="Pal Y."/>
            <person name="Sundharam S."/>
            <person name="Bisht B."/>
            <person name="Srinivasan K."/>
        </authorList>
    </citation>
    <scope>NUCLEOTIDE SEQUENCE</scope>
    <source>
        <strain evidence="11">SAOS 153D</strain>
    </source>
</reference>
<keyword evidence="9" id="KW-0732">Signal</keyword>
<evidence type="ECO:0000256" key="9">
    <source>
        <dbReference type="SAM" id="SignalP"/>
    </source>
</evidence>
<comment type="caution">
    <text evidence="12">The sequence shown here is derived from an EMBL/GenBank/DDBJ whole genome shotgun (WGS) entry which is preliminary data.</text>
</comment>
<evidence type="ECO:0000256" key="6">
    <source>
        <dbReference type="ARBA" id="ARBA00030642"/>
    </source>
</evidence>
<evidence type="ECO:0000259" key="10">
    <source>
        <dbReference type="PROSITE" id="PS50198"/>
    </source>
</evidence>
<dbReference type="EC" id="5.2.1.8" evidence="3"/>
<evidence type="ECO:0000256" key="5">
    <source>
        <dbReference type="ARBA" id="ARBA00023110"/>
    </source>
</evidence>
<dbReference type="SUPFAM" id="SSF54534">
    <property type="entry name" value="FKBP-like"/>
    <property type="match status" value="1"/>
</dbReference>
<evidence type="ECO:0000256" key="2">
    <source>
        <dbReference type="ARBA" id="ARBA00007656"/>
    </source>
</evidence>
<evidence type="ECO:0000256" key="3">
    <source>
        <dbReference type="ARBA" id="ARBA00013194"/>
    </source>
</evidence>
<evidence type="ECO:0000256" key="4">
    <source>
        <dbReference type="ARBA" id="ARBA00018370"/>
    </source>
</evidence>
<reference evidence="13" key="2">
    <citation type="submission" date="2023-07" db="EMBL/GenBank/DDBJ databases">
        <title>Yangia mangrovi SAOS 153D genome.</title>
        <authorList>
            <person name="Verma A."/>
            <person name="Pal Y."/>
            <person name="Sundharam S."/>
            <person name="Bisht B."/>
            <person name="Srinivasan K."/>
        </authorList>
    </citation>
    <scope>NUCLEOTIDE SEQUENCE [LARGE SCALE GENOMIC DNA]</scope>
    <source>
        <strain evidence="13">SAOS 153D</strain>
    </source>
</reference>
<keyword evidence="13" id="KW-1185">Reference proteome</keyword>
<keyword evidence="5 8" id="KW-0697">Rotamase</keyword>
<accession>A0A2A3JW78</accession>
<evidence type="ECO:0000256" key="7">
    <source>
        <dbReference type="ARBA" id="ARBA00031484"/>
    </source>
</evidence>
<dbReference type="InterPro" id="IPR050245">
    <property type="entry name" value="PrsA_foldase"/>
</dbReference>
<feature type="chain" id="PRO_5012381465" description="Parvulin-like PPIase" evidence="9">
    <location>
        <begin position="24"/>
        <end position="291"/>
    </location>
</feature>
<dbReference type="PANTHER" id="PTHR47245:SF2">
    <property type="entry name" value="PEPTIDYL-PROLYL CIS-TRANS ISOMERASE HP_0175-RELATED"/>
    <property type="match status" value="1"/>
</dbReference>
<dbReference type="EMBL" id="NTHN01000140">
    <property type="protein sequence ID" value="PBD19368.1"/>
    <property type="molecule type" value="Genomic_DNA"/>
</dbReference>
<dbReference type="InterPro" id="IPR023058">
    <property type="entry name" value="PPIase_PpiC_CS"/>
</dbReference>